<name>A0A163WZC5_9BACL</name>
<dbReference type="Pfam" id="PF01053">
    <property type="entry name" value="Cys_Met_Meta_PP"/>
    <property type="match status" value="1"/>
</dbReference>
<dbReference type="GO" id="GO:0005737">
    <property type="term" value="C:cytoplasm"/>
    <property type="evidence" value="ECO:0007669"/>
    <property type="project" value="TreeGrafter"/>
</dbReference>
<dbReference type="PANTHER" id="PTHR11808">
    <property type="entry name" value="TRANS-SULFURATION ENZYME FAMILY MEMBER"/>
    <property type="match status" value="1"/>
</dbReference>
<feature type="modified residue" description="N6-(pyridoxal phosphate)lysine" evidence="7">
    <location>
        <position position="215"/>
    </location>
</feature>
<dbReference type="GO" id="GO:0018826">
    <property type="term" value="F:methionine gamma-lyase activity"/>
    <property type="evidence" value="ECO:0007669"/>
    <property type="project" value="UniProtKB-EC"/>
</dbReference>
<dbReference type="GO" id="GO:0047982">
    <property type="term" value="F:homocysteine desulfhydrase activity"/>
    <property type="evidence" value="ECO:0007669"/>
    <property type="project" value="UniProtKB-EC"/>
</dbReference>
<comment type="similarity">
    <text evidence="8">Belongs to the trans-sulfuration enzymes family.</text>
</comment>
<comment type="cofactor">
    <cofactor evidence="1 8">
        <name>pyridoxal 5'-phosphate</name>
        <dbReference type="ChEBI" id="CHEBI:597326"/>
    </cofactor>
</comment>
<comment type="catalytic activity">
    <reaction evidence="5">
        <text>L-homocysteine + H2O = 2-oxobutanoate + hydrogen sulfide + NH4(+) + H(+)</text>
        <dbReference type="Rhea" id="RHEA:14501"/>
        <dbReference type="ChEBI" id="CHEBI:15377"/>
        <dbReference type="ChEBI" id="CHEBI:15378"/>
        <dbReference type="ChEBI" id="CHEBI:16763"/>
        <dbReference type="ChEBI" id="CHEBI:28938"/>
        <dbReference type="ChEBI" id="CHEBI:29919"/>
        <dbReference type="ChEBI" id="CHEBI:58199"/>
        <dbReference type="EC" id="4.4.1.2"/>
    </reaction>
    <physiologicalReaction direction="left-to-right" evidence="5">
        <dbReference type="Rhea" id="RHEA:14502"/>
    </physiologicalReaction>
</comment>
<evidence type="ECO:0000256" key="2">
    <source>
        <dbReference type="ARBA" id="ARBA00022898"/>
    </source>
</evidence>
<dbReference type="Gene3D" id="3.90.1150.10">
    <property type="entry name" value="Aspartate Aminotransferase, domain 1"/>
    <property type="match status" value="1"/>
</dbReference>
<evidence type="ECO:0000256" key="3">
    <source>
        <dbReference type="ARBA" id="ARBA00047175"/>
    </source>
</evidence>
<dbReference type="EC" id="4.4.1.2" evidence="3"/>
<dbReference type="PIRSF" id="PIRSF001434">
    <property type="entry name" value="CGS"/>
    <property type="match status" value="1"/>
</dbReference>
<proteinExistence type="inferred from homology"/>
<gene>
    <name evidence="9" type="ORF">AV654_22540</name>
</gene>
<evidence type="ECO:0000256" key="1">
    <source>
        <dbReference type="ARBA" id="ARBA00001933"/>
    </source>
</evidence>
<evidence type="ECO:0000256" key="5">
    <source>
        <dbReference type="ARBA" id="ARBA00048780"/>
    </source>
</evidence>
<dbReference type="InterPro" id="IPR015424">
    <property type="entry name" value="PyrdxlP-dep_Trfase"/>
</dbReference>
<dbReference type="FunFam" id="3.40.640.10:FF:000046">
    <property type="entry name" value="Cystathionine gamma-lyase"/>
    <property type="match status" value="1"/>
</dbReference>
<dbReference type="CDD" id="cd00614">
    <property type="entry name" value="CGS_like"/>
    <property type="match status" value="1"/>
</dbReference>
<evidence type="ECO:0000256" key="7">
    <source>
        <dbReference type="PIRSR" id="PIRSR001434-2"/>
    </source>
</evidence>
<dbReference type="SUPFAM" id="SSF53383">
    <property type="entry name" value="PLP-dependent transferases"/>
    <property type="match status" value="1"/>
</dbReference>
<dbReference type="InterPro" id="IPR000277">
    <property type="entry name" value="Cys/Met-Metab_PyrdxlP-dep_enz"/>
</dbReference>
<dbReference type="Proteomes" id="UP000076563">
    <property type="component" value="Unassembled WGS sequence"/>
</dbReference>
<dbReference type="EMBL" id="LQRA01000065">
    <property type="protein sequence ID" value="KZE77070.1"/>
    <property type="molecule type" value="Genomic_DNA"/>
</dbReference>
<protein>
    <recommendedName>
        <fullName evidence="3">homocysteine desulfhydrase</fullName>
        <ecNumber evidence="3">4.4.1.2</ecNumber>
    </recommendedName>
    <alternativeName>
        <fullName evidence="4">Homocysteine desulfhydrase</fullName>
    </alternativeName>
</protein>
<evidence type="ECO:0000313" key="9">
    <source>
        <dbReference type="EMBL" id="KZE77070.1"/>
    </source>
</evidence>
<comment type="catalytic activity">
    <reaction evidence="6">
        <text>L-methionine + H2O = methanethiol + 2-oxobutanoate + NH4(+)</text>
        <dbReference type="Rhea" id="RHEA:23800"/>
        <dbReference type="ChEBI" id="CHEBI:15377"/>
        <dbReference type="ChEBI" id="CHEBI:16007"/>
        <dbReference type="ChEBI" id="CHEBI:16763"/>
        <dbReference type="ChEBI" id="CHEBI:28938"/>
        <dbReference type="ChEBI" id="CHEBI:57844"/>
        <dbReference type="EC" id="4.4.1.11"/>
    </reaction>
    <physiologicalReaction direction="left-to-right" evidence="6">
        <dbReference type="Rhea" id="RHEA:23801"/>
    </physiologicalReaction>
</comment>
<evidence type="ECO:0000256" key="6">
    <source>
        <dbReference type="ARBA" id="ARBA00052699"/>
    </source>
</evidence>
<dbReference type="AlphaFoldDB" id="A0A163WZC5"/>
<dbReference type="PANTHER" id="PTHR11808:SF80">
    <property type="entry name" value="CYSTATHIONINE GAMMA-LYASE"/>
    <property type="match status" value="1"/>
</dbReference>
<evidence type="ECO:0000313" key="10">
    <source>
        <dbReference type="Proteomes" id="UP000076563"/>
    </source>
</evidence>
<dbReference type="GO" id="GO:0019346">
    <property type="term" value="P:transsulfuration"/>
    <property type="evidence" value="ECO:0007669"/>
    <property type="project" value="InterPro"/>
</dbReference>
<dbReference type="NCBIfam" id="NF006097">
    <property type="entry name" value="PRK08249.1"/>
    <property type="match status" value="1"/>
</dbReference>
<keyword evidence="2 7" id="KW-0663">Pyridoxal phosphate</keyword>
<dbReference type="InterPro" id="IPR015422">
    <property type="entry name" value="PyrdxlP-dep_Trfase_small"/>
</dbReference>
<dbReference type="GO" id="GO:0030170">
    <property type="term" value="F:pyridoxal phosphate binding"/>
    <property type="evidence" value="ECO:0007669"/>
    <property type="project" value="InterPro"/>
</dbReference>
<comment type="caution">
    <text evidence="9">The sequence shown here is derived from an EMBL/GenBank/DDBJ whole genome shotgun (WGS) entry which is preliminary data.</text>
</comment>
<evidence type="ECO:0000256" key="4">
    <source>
        <dbReference type="ARBA" id="ARBA00047199"/>
    </source>
</evidence>
<dbReference type="Gene3D" id="3.40.640.10">
    <property type="entry name" value="Type I PLP-dependent aspartate aminotransferase-like (Major domain)"/>
    <property type="match status" value="1"/>
</dbReference>
<dbReference type="InterPro" id="IPR015421">
    <property type="entry name" value="PyrdxlP-dep_Trfase_major"/>
</dbReference>
<dbReference type="eggNOG" id="COG0626">
    <property type="taxonomic scope" value="Bacteria"/>
</dbReference>
<reference evidence="10" key="1">
    <citation type="submission" date="2016-01" db="EMBL/GenBank/DDBJ databases">
        <title>Draft genome of Chromobacterium sp. F49.</title>
        <authorList>
            <person name="Hong K.W."/>
        </authorList>
    </citation>
    <scope>NUCLEOTIDE SEQUENCE [LARGE SCALE GENOMIC DNA]</scope>
    <source>
        <strain evidence="10">M63</strain>
    </source>
</reference>
<accession>A0A163WZC5</accession>
<dbReference type="STRING" id="1007103.GCA_000213315_04204"/>
<evidence type="ECO:0000256" key="8">
    <source>
        <dbReference type="RuleBase" id="RU362118"/>
    </source>
</evidence>
<organism evidence="9 10">
    <name type="scientific">Paenibacillus elgii</name>
    <dbReference type="NCBI Taxonomy" id="189691"/>
    <lineage>
        <taxon>Bacteria</taxon>
        <taxon>Bacillati</taxon>
        <taxon>Bacillota</taxon>
        <taxon>Bacilli</taxon>
        <taxon>Bacillales</taxon>
        <taxon>Paenibacillaceae</taxon>
        <taxon>Paenibacillus</taxon>
    </lineage>
</organism>
<sequence>MNRKQEGIKMNAHIGTKSVWAGEKEFRVFGGTQVPVIMSVAYDYQDVDEWYDVALGLKPGYTYNRMSNPTVKAFEEKIRMLEGAEAAIAFSSGMAAISASLHTFLKPGDRVVSVKDTYGGTNKIFTEFLPRMHVQSVLCNTEDYAELEAEIAKGCQVVYLESPTNPTLKITDIERLAKAAKAVGALVMVDNTFATPINQNPLKLGADLVIHSATKYLSGHADAMGGVVCGAAGLMEKVYHYREINGAALDPWAAYLIIRGIKTLHLRVRQQTQSAMAIARYLQQQPLIEAVNYPGLETHPHHDVAKRQMNGYGGILSVVLKGGMEAIKLMLHKLQYANRAGNLGAVETIYGPARTTSHVECTLEERQALGISEGLLRISVGIEDTEDLIADLAQALAHVEANLPVSTHNK</sequence>
<keyword evidence="10" id="KW-1185">Reference proteome</keyword>